<dbReference type="Proteomes" id="UP000828390">
    <property type="component" value="Unassembled WGS sequence"/>
</dbReference>
<reference evidence="1" key="1">
    <citation type="journal article" date="2019" name="bioRxiv">
        <title>The Genome of the Zebra Mussel, Dreissena polymorpha: A Resource for Invasive Species Research.</title>
        <authorList>
            <person name="McCartney M.A."/>
            <person name="Auch B."/>
            <person name="Kono T."/>
            <person name="Mallez S."/>
            <person name="Zhang Y."/>
            <person name="Obille A."/>
            <person name="Becker A."/>
            <person name="Abrahante J.E."/>
            <person name="Garbe J."/>
            <person name="Badalamenti J.P."/>
            <person name="Herman A."/>
            <person name="Mangelson H."/>
            <person name="Liachko I."/>
            <person name="Sullivan S."/>
            <person name="Sone E.D."/>
            <person name="Koren S."/>
            <person name="Silverstein K.A.T."/>
            <person name="Beckman K.B."/>
            <person name="Gohl D.M."/>
        </authorList>
    </citation>
    <scope>NUCLEOTIDE SEQUENCE</scope>
    <source>
        <strain evidence="1">Duluth1</strain>
        <tissue evidence="1">Whole animal</tissue>
    </source>
</reference>
<dbReference type="AlphaFoldDB" id="A0A9D4EX68"/>
<evidence type="ECO:0000313" key="2">
    <source>
        <dbReference type="Proteomes" id="UP000828390"/>
    </source>
</evidence>
<dbReference type="EMBL" id="JAIWYP010000008">
    <property type="protein sequence ID" value="KAH3787063.1"/>
    <property type="molecule type" value="Genomic_DNA"/>
</dbReference>
<accession>A0A9D4EX68</accession>
<sequence>MFRKNTPCMSKDQSLGHHRTSRIQLARLQRNINRQRAHCMLRGCVKNLHSSLASLEQVHLNPYLTRSKLLRSTTQHQTKRTRRLTNVENLEVPKNILIVQAEWKTKNGPDRNKNWSETNVRELGLPKFPRRHQLTMANTLQPDLPEQQLDIKRAMNVYPYAVRRDNFYFELIKNVGKATTVELRHFTTDMVGEE</sequence>
<evidence type="ECO:0000313" key="1">
    <source>
        <dbReference type="EMBL" id="KAH3787063.1"/>
    </source>
</evidence>
<comment type="caution">
    <text evidence="1">The sequence shown here is derived from an EMBL/GenBank/DDBJ whole genome shotgun (WGS) entry which is preliminary data.</text>
</comment>
<gene>
    <name evidence="1" type="ORF">DPMN_165182</name>
</gene>
<proteinExistence type="predicted"/>
<keyword evidence="2" id="KW-1185">Reference proteome</keyword>
<name>A0A9D4EX68_DREPO</name>
<reference evidence="1" key="2">
    <citation type="submission" date="2020-11" db="EMBL/GenBank/DDBJ databases">
        <authorList>
            <person name="McCartney M.A."/>
            <person name="Auch B."/>
            <person name="Kono T."/>
            <person name="Mallez S."/>
            <person name="Becker A."/>
            <person name="Gohl D.M."/>
            <person name="Silverstein K.A.T."/>
            <person name="Koren S."/>
            <person name="Bechman K.B."/>
            <person name="Herman A."/>
            <person name="Abrahante J.E."/>
            <person name="Garbe J."/>
        </authorList>
    </citation>
    <scope>NUCLEOTIDE SEQUENCE</scope>
    <source>
        <strain evidence="1">Duluth1</strain>
        <tissue evidence="1">Whole animal</tissue>
    </source>
</reference>
<organism evidence="1 2">
    <name type="scientific">Dreissena polymorpha</name>
    <name type="common">Zebra mussel</name>
    <name type="synonym">Mytilus polymorpha</name>
    <dbReference type="NCBI Taxonomy" id="45954"/>
    <lineage>
        <taxon>Eukaryota</taxon>
        <taxon>Metazoa</taxon>
        <taxon>Spiralia</taxon>
        <taxon>Lophotrochozoa</taxon>
        <taxon>Mollusca</taxon>
        <taxon>Bivalvia</taxon>
        <taxon>Autobranchia</taxon>
        <taxon>Heteroconchia</taxon>
        <taxon>Euheterodonta</taxon>
        <taxon>Imparidentia</taxon>
        <taxon>Neoheterodontei</taxon>
        <taxon>Myida</taxon>
        <taxon>Dreissenoidea</taxon>
        <taxon>Dreissenidae</taxon>
        <taxon>Dreissena</taxon>
    </lineage>
</organism>
<protein>
    <submittedName>
        <fullName evidence="1">Uncharacterized protein</fullName>
    </submittedName>
</protein>